<proteinExistence type="predicted"/>
<sequence length="77" mass="8047">MITVAYSLVTYHVSGLSTKSCEHCLASIRSELILVPGVVGVDLNLEESKVSILTDGPVDDSRVKDAIAAAGCDVLNS</sequence>
<dbReference type="InterPro" id="IPR036163">
    <property type="entry name" value="HMA_dom_sf"/>
</dbReference>
<dbReference type="Proteomes" id="UP001589532">
    <property type="component" value="Unassembled WGS sequence"/>
</dbReference>
<gene>
    <name evidence="2" type="ORF">ACFFSA_52885</name>
</gene>
<dbReference type="PROSITE" id="PS50846">
    <property type="entry name" value="HMA_2"/>
    <property type="match status" value="1"/>
</dbReference>
<accession>A0ABV5SJD9</accession>
<feature type="domain" description="HMA" evidence="1">
    <location>
        <begin position="7"/>
        <end position="75"/>
    </location>
</feature>
<dbReference type="SUPFAM" id="SSF55008">
    <property type="entry name" value="HMA, heavy metal-associated domain"/>
    <property type="match status" value="1"/>
</dbReference>
<evidence type="ECO:0000313" key="3">
    <source>
        <dbReference type="Proteomes" id="UP001589532"/>
    </source>
</evidence>
<dbReference type="Gene3D" id="3.30.70.100">
    <property type="match status" value="1"/>
</dbReference>
<organism evidence="2 3">
    <name type="scientific">Nonomuraea helvata</name>
    <dbReference type="NCBI Taxonomy" id="37484"/>
    <lineage>
        <taxon>Bacteria</taxon>
        <taxon>Bacillati</taxon>
        <taxon>Actinomycetota</taxon>
        <taxon>Actinomycetes</taxon>
        <taxon>Streptosporangiales</taxon>
        <taxon>Streptosporangiaceae</taxon>
        <taxon>Nonomuraea</taxon>
    </lineage>
</organism>
<evidence type="ECO:0000259" key="1">
    <source>
        <dbReference type="PROSITE" id="PS50846"/>
    </source>
</evidence>
<reference evidence="2 3" key="1">
    <citation type="submission" date="2024-09" db="EMBL/GenBank/DDBJ databases">
        <authorList>
            <person name="Sun Q."/>
            <person name="Mori K."/>
        </authorList>
    </citation>
    <scope>NUCLEOTIDE SEQUENCE [LARGE SCALE GENOMIC DNA]</scope>
    <source>
        <strain evidence="2 3">JCM 3143</strain>
    </source>
</reference>
<dbReference type="CDD" id="cd00371">
    <property type="entry name" value="HMA"/>
    <property type="match status" value="1"/>
</dbReference>
<keyword evidence="3" id="KW-1185">Reference proteome</keyword>
<comment type="caution">
    <text evidence="2">The sequence shown here is derived from an EMBL/GenBank/DDBJ whole genome shotgun (WGS) entry which is preliminary data.</text>
</comment>
<name>A0ABV5SJD9_9ACTN</name>
<protein>
    <submittedName>
        <fullName evidence="2">Heavy-metal-associated domain-containing protein</fullName>
    </submittedName>
</protein>
<dbReference type="RefSeq" id="WP_344993900.1">
    <property type="nucleotide sequence ID" value="NZ_BAAAXV010000008.1"/>
</dbReference>
<dbReference type="InterPro" id="IPR006121">
    <property type="entry name" value="HMA_dom"/>
</dbReference>
<dbReference type="EMBL" id="JBHMBW010000108">
    <property type="protein sequence ID" value="MFB9631814.1"/>
    <property type="molecule type" value="Genomic_DNA"/>
</dbReference>
<evidence type="ECO:0000313" key="2">
    <source>
        <dbReference type="EMBL" id="MFB9631814.1"/>
    </source>
</evidence>
<dbReference type="Pfam" id="PF00403">
    <property type="entry name" value="HMA"/>
    <property type="match status" value="1"/>
</dbReference>